<gene>
    <name evidence="2" type="ORF">FHX76_002656</name>
</gene>
<keyword evidence="1" id="KW-1133">Transmembrane helix</keyword>
<feature type="transmembrane region" description="Helical" evidence="1">
    <location>
        <begin position="50"/>
        <end position="74"/>
    </location>
</feature>
<organism evidence="2 3">
    <name type="scientific">Lysinibacter cavernae</name>
    <dbReference type="NCBI Taxonomy" id="1640652"/>
    <lineage>
        <taxon>Bacteria</taxon>
        <taxon>Bacillati</taxon>
        <taxon>Actinomycetota</taxon>
        <taxon>Actinomycetes</taxon>
        <taxon>Micrococcales</taxon>
        <taxon>Microbacteriaceae</taxon>
        <taxon>Lysinibacter</taxon>
    </lineage>
</organism>
<protein>
    <submittedName>
        <fullName evidence="2">Uncharacterized protein</fullName>
    </submittedName>
</protein>
<dbReference type="RefSeq" id="WP_167151292.1">
    <property type="nucleotide sequence ID" value="NZ_JAAMOX010000002.1"/>
</dbReference>
<dbReference type="Proteomes" id="UP000541033">
    <property type="component" value="Unassembled WGS sequence"/>
</dbReference>
<reference evidence="2 3" key="1">
    <citation type="submission" date="2020-02" db="EMBL/GenBank/DDBJ databases">
        <title>Sequencing the genomes of 1000 actinobacteria strains.</title>
        <authorList>
            <person name="Klenk H.-P."/>
        </authorList>
    </citation>
    <scope>NUCLEOTIDE SEQUENCE [LARGE SCALE GENOMIC DNA]</scope>
    <source>
        <strain evidence="2 3">DSM 27960</strain>
    </source>
</reference>
<feature type="transmembrane region" description="Helical" evidence="1">
    <location>
        <begin position="86"/>
        <end position="105"/>
    </location>
</feature>
<accession>A0A7X5TU08</accession>
<name>A0A7X5TU08_9MICO</name>
<keyword evidence="1" id="KW-0472">Membrane</keyword>
<proteinExistence type="predicted"/>
<dbReference type="AlphaFoldDB" id="A0A7X5TU08"/>
<feature type="transmembrane region" description="Helical" evidence="1">
    <location>
        <begin position="125"/>
        <end position="150"/>
    </location>
</feature>
<dbReference type="EMBL" id="JAAMOX010000002">
    <property type="protein sequence ID" value="NIH54760.1"/>
    <property type="molecule type" value="Genomic_DNA"/>
</dbReference>
<sequence length="165" mass="17400">MTSTSSGQPVSELTRPARPIAFGVVVMVIGILLAWWMTAGRALFGVSGDMVTWFAFTLGPVVAAIQIMTGIAIIRTARLGFHLRRSTVVCLSITWAVGLLFGLTVPDTTADGLESAFSTFGGPVALEIGIGFSNPLGVITVAMAIFALVFSIRDSRGPRPVDDED</sequence>
<comment type="caution">
    <text evidence="2">The sequence shown here is derived from an EMBL/GenBank/DDBJ whole genome shotgun (WGS) entry which is preliminary data.</text>
</comment>
<evidence type="ECO:0000313" key="2">
    <source>
        <dbReference type="EMBL" id="NIH54760.1"/>
    </source>
</evidence>
<keyword evidence="1" id="KW-0812">Transmembrane</keyword>
<keyword evidence="3" id="KW-1185">Reference proteome</keyword>
<feature type="transmembrane region" description="Helical" evidence="1">
    <location>
        <begin position="20"/>
        <end position="38"/>
    </location>
</feature>
<evidence type="ECO:0000313" key="3">
    <source>
        <dbReference type="Proteomes" id="UP000541033"/>
    </source>
</evidence>
<evidence type="ECO:0000256" key="1">
    <source>
        <dbReference type="SAM" id="Phobius"/>
    </source>
</evidence>